<dbReference type="RefSeq" id="WP_127071454.1">
    <property type="nucleotide sequence ID" value="NZ_BMKB01000011.1"/>
</dbReference>
<accession>A0A916W3Z3</accession>
<dbReference type="OrthoDB" id="8251053at2"/>
<dbReference type="InterPro" id="IPR010680">
    <property type="entry name" value="TraH_2"/>
</dbReference>
<dbReference type="AlphaFoldDB" id="A0A916W3Z3"/>
<sequence>MIDPELIQLCADPRLEVEIVQQFVSEMNAADHLTVHVAQGNRTILVPKPETVEQAIATTREWVGQATVRVGLTQYPAGFGITDPSEVGYELFDNCENLRMGTELFGKVLRVVTQWYGGPAEPAFDDAIHAYRTGWFEGERIFYAEDPGAVDVAAPGRSTVEIEASVGANTGPGPEGGPSEPQFIDQDPNSAGIRIDLSGIRAHNQENLSNQ</sequence>
<reference evidence="2 3" key="1">
    <citation type="journal article" date="2014" name="Int. J. Syst. Evol. Microbiol.">
        <title>Complete genome sequence of Corynebacterium casei LMG S-19264T (=DSM 44701T), isolated from a smear-ripened cheese.</title>
        <authorList>
            <consortium name="US DOE Joint Genome Institute (JGI-PGF)"/>
            <person name="Walter F."/>
            <person name="Albersmeier A."/>
            <person name="Kalinowski J."/>
            <person name="Ruckert C."/>
        </authorList>
    </citation>
    <scope>NUCLEOTIDE SEQUENCE [LARGE SCALE GENOMIC DNA]</scope>
    <source>
        <strain evidence="2 3">CGMCC 1.15896</strain>
    </source>
</reference>
<proteinExistence type="predicted"/>
<dbReference type="Proteomes" id="UP000596977">
    <property type="component" value="Unassembled WGS sequence"/>
</dbReference>
<evidence type="ECO:0000256" key="1">
    <source>
        <dbReference type="SAM" id="MobiDB-lite"/>
    </source>
</evidence>
<organism evidence="2 3">
    <name type="scientific">Pelagibacterium lentulum</name>
    <dbReference type="NCBI Taxonomy" id="2029865"/>
    <lineage>
        <taxon>Bacteria</taxon>
        <taxon>Pseudomonadati</taxon>
        <taxon>Pseudomonadota</taxon>
        <taxon>Alphaproteobacteria</taxon>
        <taxon>Hyphomicrobiales</taxon>
        <taxon>Devosiaceae</taxon>
        <taxon>Pelagibacterium</taxon>
    </lineage>
</organism>
<protein>
    <submittedName>
        <fullName evidence="2">Conjugal transfer protein TraH</fullName>
    </submittedName>
</protein>
<evidence type="ECO:0000313" key="2">
    <source>
        <dbReference type="EMBL" id="GGA64046.1"/>
    </source>
</evidence>
<gene>
    <name evidence="2" type="primary">traH</name>
    <name evidence="2" type="ORF">GCM10011499_38060</name>
</gene>
<dbReference type="Pfam" id="PF06871">
    <property type="entry name" value="TraH_2"/>
    <property type="match status" value="1"/>
</dbReference>
<dbReference type="EMBL" id="BMKB01000011">
    <property type="protein sequence ID" value="GGA64046.1"/>
    <property type="molecule type" value="Genomic_DNA"/>
</dbReference>
<comment type="caution">
    <text evidence="2">The sequence shown here is derived from an EMBL/GenBank/DDBJ whole genome shotgun (WGS) entry which is preliminary data.</text>
</comment>
<keyword evidence="3" id="KW-1185">Reference proteome</keyword>
<feature type="region of interest" description="Disordered" evidence="1">
    <location>
        <begin position="166"/>
        <end position="190"/>
    </location>
</feature>
<evidence type="ECO:0000313" key="3">
    <source>
        <dbReference type="Proteomes" id="UP000596977"/>
    </source>
</evidence>
<name>A0A916W3Z3_9HYPH</name>